<sequence length="628" mass="69788">MSITSSPQPSLSLNTINNARDLEIASDKKNRSTIHSFFSNIGHFFQVHFSKKAKSYEVSAQQQPLYTASQQPVKLIGMTTATDQFKTADSQLKTDEKSKAHSKLEGMNNLLKTHQEAAKKALIAKVNELPEKQKWQVYNAVTPKLDKLLSDFSERFSETKFDVSKNKAAFMKEAMKTTKTTSNQFAKQLMQAFEATSSQPLSKSDKKALLKEAKQTYKAAIAHQLNTHKVNWQPISKTIEWQGKQYTSEMTPAAELPSLQMAYQHSKVSGISSMATSEDKHAVNLWVSEFKDSTGNTIFKGVRHGVNTPFGVKGPDARQAGADKRTQEVITAALELNKNQLINHLQSGNSNEPFNLKLTSTSLLTPSQYYKGKGYKERQFIQEQLAAWQRASDGPKEFTVNIKGENKTVKVQLDVLAFNFGVNGGAKLASKFPNLVKFADQHPNSDITGWKMADQNNREPLDRLISWAINYKNTSNDELKNQRIQIYLDNIAALMLTNQHRLDGNRAYALPELVVLLSNEMGVVPAWNCMSGKDRTGLLDAEVKQSLIEQELNSGHVADFSSAMTDERQALHDKVLLESGNHEIQKANTGVPGYKIFEGGRIAVASNANNIAEFNRAEVRGLSGAVSA</sequence>
<comment type="caution">
    <text evidence="6">The sequence shown here is derived from an EMBL/GenBank/DDBJ whole genome shotgun (WGS) entry which is preliminary data.</text>
</comment>
<evidence type="ECO:0000313" key="7">
    <source>
        <dbReference type="Proteomes" id="UP001528823"/>
    </source>
</evidence>
<evidence type="ECO:0000313" key="6">
    <source>
        <dbReference type="EMBL" id="MDE1464466.1"/>
    </source>
</evidence>
<dbReference type="RefSeq" id="WP_274690792.1">
    <property type="nucleotide sequence ID" value="NZ_JAPMOU010000035.1"/>
</dbReference>
<dbReference type="PRINTS" id="PR01734">
    <property type="entry name" value="TYPE3OMBPROT"/>
</dbReference>
<evidence type="ECO:0000256" key="2">
    <source>
        <dbReference type="ARBA" id="ARBA00009007"/>
    </source>
</evidence>
<evidence type="ECO:0000256" key="5">
    <source>
        <dbReference type="ARBA" id="ARBA00023026"/>
    </source>
</evidence>
<protein>
    <recommendedName>
        <fullName evidence="8">Inositol phosphate phosphatase SopB</fullName>
    </recommendedName>
</protein>
<dbReference type="InterPro" id="IPR008108">
    <property type="entry name" value="IpgD/SopB"/>
</dbReference>
<dbReference type="Proteomes" id="UP001528823">
    <property type="component" value="Unassembled WGS sequence"/>
</dbReference>
<name>A0ABT5UDL2_9GAMM</name>
<comment type="similarity">
    <text evidence="2">Belongs to the phosphatase IpgD/SopB family.</text>
</comment>
<keyword evidence="5" id="KW-0843">Virulence</keyword>
<keyword evidence="3" id="KW-0964">Secreted</keyword>
<accession>A0ABT5UDL2</accession>
<dbReference type="Pfam" id="PF05925">
    <property type="entry name" value="IpgD"/>
    <property type="match status" value="1"/>
</dbReference>
<dbReference type="EMBL" id="JAPMOU010000035">
    <property type="protein sequence ID" value="MDE1464466.1"/>
    <property type="molecule type" value="Genomic_DNA"/>
</dbReference>
<gene>
    <name evidence="6" type="ORF">ORQ98_21115</name>
</gene>
<organism evidence="6 7">
    <name type="scientific">Spartinivicinus poritis</name>
    <dbReference type="NCBI Taxonomy" id="2994640"/>
    <lineage>
        <taxon>Bacteria</taxon>
        <taxon>Pseudomonadati</taxon>
        <taxon>Pseudomonadota</taxon>
        <taxon>Gammaproteobacteria</taxon>
        <taxon>Oceanospirillales</taxon>
        <taxon>Zooshikellaceae</taxon>
        <taxon>Spartinivicinus</taxon>
    </lineage>
</organism>
<evidence type="ECO:0000256" key="4">
    <source>
        <dbReference type="ARBA" id="ARBA00022801"/>
    </source>
</evidence>
<keyword evidence="7" id="KW-1185">Reference proteome</keyword>
<evidence type="ECO:0000256" key="3">
    <source>
        <dbReference type="ARBA" id="ARBA00022525"/>
    </source>
</evidence>
<evidence type="ECO:0008006" key="8">
    <source>
        <dbReference type="Google" id="ProtNLM"/>
    </source>
</evidence>
<keyword evidence="4" id="KW-0378">Hydrolase</keyword>
<comment type="subcellular location">
    <subcellularLocation>
        <location evidence="1">Secreted</location>
    </subcellularLocation>
</comment>
<proteinExistence type="inferred from homology"/>
<reference evidence="6 7" key="1">
    <citation type="submission" date="2022-11" db="EMBL/GenBank/DDBJ databases">
        <title>Spartinivicinus poritis sp. nov., isolated from scleractinian coral Porites lutea.</title>
        <authorList>
            <person name="Zhang G."/>
            <person name="Cai L."/>
            <person name="Wei Q."/>
        </authorList>
    </citation>
    <scope>NUCLEOTIDE SEQUENCE [LARGE SCALE GENOMIC DNA]</scope>
    <source>
        <strain evidence="6 7">A2-2</strain>
    </source>
</reference>
<evidence type="ECO:0000256" key="1">
    <source>
        <dbReference type="ARBA" id="ARBA00004613"/>
    </source>
</evidence>